<evidence type="ECO:0008006" key="4">
    <source>
        <dbReference type="Google" id="ProtNLM"/>
    </source>
</evidence>
<protein>
    <recommendedName>
        <fullName evidence="4">Lipoprotein</fullName>
    </recommendedName>
</protein>
<accession>A0A1Q4V2C5</accession>
<comment type="caution">
    <text evidence="2">The sequence shown here is derived from an EMBL/GenBank/DDBJ whole genome shotgun (WGS) entry which is preliminary data.</text>
</comment>
<dbReference type="EMBL" id="LFBV01000008">
    <property type="protein sequence ID" value="OKH91988.1"/>
    <property type="molecule type" value="Genomic_DNA"/>
</dbReference>
<feature type="region of interest" description="Disordered" evidence="1">
    <location>
        <begin position="16"/>
        <end position="68"/>
    </location>
</feature>
<sequence length="231" mass="23879">MRGTAAFGVAAALSLTGCGSGATDEGERAAPARSGTPAPSDRPSAPAAPATVTPAEDAAGTGATARPDLTLPAGLVERFELWRAHDPDRDRAMADAGHAQTVVLDAIARGGTDTDALAFYFTGRALSAAKAHVRGVAGAGESRSGFVRYHRPELAMPDPRVDAPGKGTAALSFCADESELFREDRATGAVDRTPAGADAQIHYETRLRLSDTGVWQTYELATRRGVDTCAS</sequence>
<dbReference type="AlphaFoldDB" id="A0A1Q4V2C5"/>
<evidence type="ECO:0000313" key="3">
    <source>
        <dbReference type="Proteomes" id="UP000186455"/>
    </source>
</evidence>
<dbReference type="Proteomes" id="UP000186455">
    <property type="component" value="Unassembled WGS sequence"/>
</dbReference>
<feature type="compositionally biased region" description="Low complexity" evidence="1">
    <location>
        <begin position="37"/>
        <end position="59"/>
    </location>
</feature>
<proteinExistence type="predicted"/>
<organism evidence="2 3">
    <name type="scientific">Streptomyces uncialis</name>
    <dbReference type="NCBI Taxonomy" id="1048205"/>
    <lineage>
        <taxon>Bacteria</taxon>
        <taxon>Bacillati</taxon>
        <taxon>Actinomycetota</taxon>
        <taxon>Actinomycetes</taxon>
        <taxon>Kitasatosporales</taxon>
        <taxon>Streptomycetaceae</taxon>
        <taxon>Streptomyces</taxon>
    </lineage>
</organism>
<name>A0A1Q4V2C5_9ACTN</name>
<gene>
    <name evidence="2" type="ORF">AB852_27510</name>
</gene>
<evidence type="ECO:0000313" key="2">
    <source>
        <dbReference type="EMBL" id="OKH91988.1"/>
    </source>
</evidence>
<dbReference type="PROSITE" id="PS51257">
    <property type="entry name" value="PROKAR_LIPOPROTEIN"/>
    <property type="match status" value="1"/>
</dbReference>
<reference evidence="2 3" key="1">
    <citation type="submission" date="2015-06" db="EMBL/GenBank/DDBJ databases">
        <title>Cloning and characterization of the uncialamcin biosynthetic gene cluster.</title>
        <authorList>
            <person name="Yan X."/>
            <person name="Huang T."/>
            <person name="Ge H."/>
            <person name="Shen B."/>
        </authorList>
    </citation>
    <scope>NUCLEOTIDE SEQUENCE [LARGE SCALE GENOMIC DNA]</scope>
    <source>
        <strain evidence="2 3">DCA2648</strain>
    </source>
</reference>
<keyword evidence="3" id="KW-1185">Reference proteome</keyword>
<evidence type="ECO:0000256" key="1">
    <source>
        <dbReference type="SAM" id="MobiDB-lite"/>
    </source>
</evidence>